<evidence type="ECO:0000256" key="3">
    <source>
        <dbReference type="ARBA" id="ARBA00012438"/>
    </source>
</evidence>
<accession>A0A0F6W7V2</accession>
<dbReference type="GO" id="GO:0000155">
    <property type="term" value="F:phosphorelay sensor kinase activity"/>
    <property type="evidence" value="ECO:0007669"/>
    <property type="project" value="InterPro"/>
</dbReference>
<dbReference type="Gene3D" id="3.30.565.10">
    <property type="entry name" value="Histidine kinase-like ATPase, C-terminal domain"/>
    <property type="match status" value="1"/>
</dbReference>
<evidence type="ECO:0000256" key="5">
    <source>
        <dbReference type="ARBA" id="ARBA00022679"/>
    </source>
</evidence>
<gene>
    <name evidence="16" type="ORF">DB32_006874</name>
</gene>
<proteinExistence type="predicted"/>
<dbReference type="PROSITE" id="PS50112">
    <property type="entry name" value="PAS"/>
    <property type="match status" value="3"/>
</dbReference>
<evidence type="ECO:0000256" key="11">
    <source>
        <dbReference type="ARBA" id="ARBA00023012"/>
    </source>
</evidence>
<dbReference type="GO" id="GO:0030295">
    <property type="term" value="F:protein kinase activator activity"/>
    <property type="evidence" value="ECO:0007669"/>
    <property type="project" value="TreeGrafter"/>
</dbReference>
<dbReference type="InterPro" id="IPR003018">
    <property type="entry name" value="GAF"/>
</dbReference>
<dbReference type="CDD" id="cd00130">
    <property type="entry name" value="PAS"/>
    <property type="match status" value="3"/>
</dbReference>
<dbReference type="SMART" id="SM00388">
    <property type="entry name" value="HisKA"/>
    <property type="match status" value="1"/>
</dbReference>
<feature type="domain" description="PAS" evidence="14">
    <location>
        <begin position="274"/>
        <end position="344"/>
    </location>
</feature>
<dbReference type="CDD" id="cd00075">
    <property type="entry name" value="HATPase"/>
    <property type="match status" value="1"/>
</dbReference>
<dbReference type="NCBIfam" id="TIGR00229">
    <property type="entry name" value="sensory_box"/>
    <property type="match status" value="3"/>
</dbReference>
<dbReference type="InterPro" id="IPR035965">
    <property type="entry name" value="PAS-like_dom_sf"/>
</dbReference>
<name>A0A0F6W7V2_9BACT</name>
<dbReference type="SUPFAM" id="SSF47384">
    <property type="entry name" value="Homodimeric domain of signal transducing histidine kinase"/>
    <property type="match status" value="1"/>
</dbReference>
<dbReference type="InterPro" id="IPR000014">
    <property type="entry name" value="PAS"/>
</dbReference>
<evidence type="ECO:0000256" key="2">
    <source>
        <dbReference type="ARBA" id="ARBA00004141"/>
    </source>
</evidence>
<organism evidence="16 17">
    <name type="scientific">Sandaracinus amylolyticus</name>
    <dbReference type="NCBI Taxonomy" id="927083"/>
    <lineage>
        <taxon>Bacteria</taxon>
        <taxon>Pseudomonadati</taxon>
        <taxon>Myxococcota</taxon>
        <taxon>Polyangia</taxon>
        <taxon>Polyangiales</taxon>
        <taxon>Sandaracinaceae</taxon>
        <taxon>Sandaracinus</taxon>
    </lineage>
</organism>
<feature type="domain" description="PAC" evidence="15">
    <location>
        <begin position="221"/>
        <end position="273"/>
    </location>
</feature>
<reference evidence="16 17" key="1">
    <citation type="submission" date="2015-03" db="EMBL/GenBank/DDBJ databases">
        <title>Genome assembly of Sandaracinus amylolyticus DSM 53668.</title>
        <authorList>
            <person name="Sharma G."/>
            <person name="Subramanian S."/>
        </authorList>
    </citation>
    <scope>NUCLEOTIDE SEQUENCE [LARGE SCALE GENOMIC DNA]</scope>
    <source>
        <strain evidence="16 17">DSM 53668</strain>
    </source>
</reference>
<feature type="domain" description="PAC" evidence="15">
    <location>
        <begin position="349"/>
        <end position="401"/>
    </location>
</feature>
<dbReference type="PANTHER" id="PTHR42878:SF7">
    <property type="entry name" value="SENSOR HISTIDINE KINASE GLRK"/>
    <property type="match status" value="1"/>
</dbReference>
<dbReference type="Proteomes" id="UP000034883">
    <property type="component" value="Chromosome"/>
</dbReference>
<dbReference type="InterPro" id="IPR036097">
    <property type="entry name" value="HisK_dim/P_sf"/>
</dbReference>
<feature type="domain" description="PAC" evidence="15">
    <location>
        <begin position="93"/>
        <end position="145"/>
    </location>
</feature>
<keyword evidence="11" id="KW-0902">Two-component regulatory system</keyword>
<dbReference type="InterPro" id="IPR029016">
    <property type="entry name" value="GAF-like_dom_sf"/>
</dbReference>
<dbReference type="GO" id="GO:0000156">
    <property type="term" value="F:phosphorelay response regulator activity"/>
    <property type="evidence" value="ECO:0007669"/>
    <property type="project" value="TreeGrafter"/>
</dbReference>
<dbReference type="PRINTS" id="PR00344">
    <property type="entry name" value="BCTRLSENSOR"/>
</dbReference>
<evidence type="ECO:0000313" key="16">
    <source>
        <dbReference type="EMBL" id="AKF09725.1"/>
    </source>
</evidence>
<dbReference type="KEGG" id="samy:DB32_006874"/>
<evidence type="ECO:0000259" key="15">
    <source>
        <dbReference type="PROSITE" id="PS50113"/>
    </source>
</evidence>
<feature type="domain" description="PAS" evidence="14">
    <location>
        <begin position="146"/>
        <end position="201"/>
    </location>
</feature>
<dbReference type="GO" id="GO:0016020">
    <property type="term" value="C:membrane"/>
    <property type="evidence" value="ECO:0007669"/>
    <property type="project" value="UniProtKB-SubCell"/>
</dbReference>
<dbReference type="InterPro" id="IPR036890">
    <property type="entry name" value="HATPase_C_sf"/>
</dbReference>
<dbReference type="InterPro" id="IPR003594">
    <property type="entry name" value="HATPase_dom"/>
</dbReference>
<dbReference type="AlphaFoldDB" id="A0A0F6W7V2"/>
<dbReference type="SUPFAM" id="SSF55781">
    <property type="entry name" value="GAF domain-like"/>
    <property type="match status" value="1"/>
</dbReference>
<dbReference type="InterPro" id="IPR001610">
    <property type="entry name" value="PAC"/>
</dbReference>
<dbReference type="Pfam" id="PF00512">
    <property type="entry name" value="HisKA"/>
    <property type="match status" value="1"/>
</dbReference>
<dbReference type="SMART" id="SM00387">
    <property type="entry name" value="HATPase_c"/>
    <property type="match status" value="1"/>
</dbReference>
<evidence type="ECO:0000259" key="14">
    <source>
        <dbReference type="PROSITE" id="PS50112"/>
    </source>
</evidence>
<evidence type="ECO:0000256" key="7">
    <source>
        <dbReference type="ARBA" id="ARBA00022741"/>
    </source>
</evidence>
<dbReference type="SUPFAM" id="SSF55874">
    <property type="entry name" value="ATPase domain of HSP90 chaperone/DNA topoisomerase II/histidine kinase"/>
    <property type="match status" value="1"/>
</dbReference>
<evidence type="ECO:0000256" key="6">
    <source>
        <dbReference type="ARBA" id="ARBA00022692"/>
    </source>
</evidence>
<dbReference type="Gene3D" id="3.30.450.20">
    <property type="entry name" value="PAS domain"/>
    <property type="match status" value="3"/>
</dbReference>
<dbReference type="InterPro" id="IPR000700">
    <property type="entry name" value="PAS-assoc_C"/>
</dbReference>
<keyword evidence="10" id="KW-1133">Transmembrane helix</keyword>
<comment type="subcellular location">
    <subcellularLocation>
        <location evidence="2">Membrane</location>
        <topology evidence="2">Multi-pass membrane protein</topology>
    </subcellularLocation>
</comment>
<dbReference type="Gene3D" id="3.30.450.40">
    <property type="match status" value="1"/>
</dbReference>
<dbReference type="STRING" id="927083.DB32_006874"/>
<dbReference type="InterPro" id="IPR050351">
    <property type="entry name" value="BphY/WalK/GraS-like"/>
</dbReference>
<keyword evidence="5" id="KW-0808">Transferase</keyword>
<evidence type="ECO:0000256" key="9">
    <source>
        <dbReference type="ARBA" id="ARBA00022840"/>
    </source>
</evidence>
<dbReference type="SMART" id="SM00086">
    <property type="entry name" value="PAC"/>
    <property type="match status" value="3"/>
</dbReference>
<keyword evidence="4" id="KW-0597">Phosphoprotein</keyword>
<keyword evidence="6" id="KW-0812">Transmembrane</keyword>
<feature type="domain" description="PAS" evidence="14">
    <location>
        <begin position="34"/>
        <end position="75"/>
    </location>
</feature>
<dbReference type="SMART" id="SM00065">
    <property type="entry name" value="GAF"/>
    <property type="match status" value="1"/>
</dbReference>
<dbReference type="Pfam" id="PF13426">
    <property type="entry name" value="PAS_9"/>
    <property type="match status" value="3"/>
</dbReference>
<dbReference type="PANTHER" id="PTHR42878">
    <property type="entry name" value="TWO-COMPONENT HISTIDINE KINASE"/>
    <property type="match status" value="1"/>
</dbReference>
<dbReference type="CDD" id="cd00082">
    <property type="entry name" value="HisKA"/>
    <property type="match status" value="1"/>
</dbReference>
<evidence type="ECO:0000256" key="1">
    <source>
        <dbReference type="ARBA" id="ARBA00000085"/>
    </source>
</evidence>
<evidence type="ECO:0000256" key="12">
    <source>
        <dbReference type="ARBA" id="ARBA00023136"/>
    </source>
</evidence>
<dbReference type="EMBL" id="CP011125">
    <property type="protein sequence ID" value="AKF09725.1"/>
    <property type="molecule type" value="Genomic_DNA"/>
</dbReference>
<dbReference type="Pfam" id="PF13185">
    <property type="entry name" value="GAF_2"/>
    <property type="match status" value="1"/>
</dbReference>
<dbReference type="Pfam" id="PF02518">
    <property type="entry name" value="HATPase_c"/>
    <property type="match status" value="1"/>
</dbReference>
<dbReference type="GO" id="GO:0007234">
    <property type="term" value="P:osmosensory signaling via phosphorelay pathway"/>
    <property type="evidence" value="ECO:0007669"/>
    <property type="project" value="TreeGrafter"/>
</dbReference>
<evidence type="ECO:0000256" key="4">
    <source>
        <dbReference type="ARBA" id="ARBA00022553"/>
    </source>
</evidence>
<comment type="catalytic activity">
    <reaction evidence="1">
        <text>ATP + protein L-histidine = ADP + protein N-phospho-L-histidine.</text>
        <dbReference type="EC" id="2.7.13.3"/>
    </reaction>
</comment>
<evidence type="ECO:0000313" key="17">
    <source>
        <dbReference type="Proteomes" id="UP000034883"/>
    </source>
</evidence>
<evidence type="ECO:0000259" key="13">
    <source>
        <dbReference type="PROSITE" id="PS50109"/>
    </source>
</evidence>
<evidence type="ECO:0000256" key="10">
    <source>
        <dbReference type="ARBA" id="ARBA00022989"/>
    </source>
</evidence>
<dbReference type="SUPFAM" id="SSF55785">
    <property type="entry name" value="PYP-like sensor domain (PAS domain)"/>
    <property type="match status" value="3"/>
</dbReference>
<keyword evidence="9" id="KW-0067">ATP-binding</keyword>
<feature type="domain" description="Histidine kinase" evidence="13">
    <location>
        <begin position="590"/>
        <end position="805"/>
    </location>
</feature>
<dbReference type="InterPro" id="IPR004358">
    <property type="entry name" value="Sig_transdc_His_kin-like_C"/>
</dbReference>
<keyword evidence="12" id="KW-0472">Membrane</keyword>
<dbReference type="InterPro" id="IPR003661">
    <property type="entry name" value="HisK_dim/P_dom"/>
</dbReference>
<dbReference type="Gene3D" id="1.10.287.130">
    <property type="match status" value="1"/>
</dbReference>
<dbReference type="PROSITE" id="PS50113">
    <property type="entry name" value="PAC"/>
    <property type="match status" value="3"/>
</dbReference>
<dbReference type="PROSITE" id="PS50109">
    <property type="entry name" value="HIS_KIN"/>
    <property type="match status" value="1"/>
</dbReference>
<sequence>MGAGEMDDARDQSTMEVLSREALALVAGIEHYAIVVLDTEGRVVGWNEGARLMKGWSEAEILGRSFTAFYTEEDQRAGRPQRLLAQAASVGRIEDEAWRVRKDGRRFWADVVITALRDERGALRGFVKVVRDLSERRETEQALRRSEDRLRLLVESVKDYAFFMLEPDGRIASWNPGAERLKGWTASEVIGRDLSIFYPADALARGRPRELLRIAAEEGRVEEESWRVRKDGSRFWADVVISRVQDESGRLVGFSKVTRDLTARRAADEALRTSEERARLLVASVKDYAIFMLDREGRVATWNAGAEQLQGYRGAEVIGRRFEIFYPDDEREMGKPARELVIAERDGRHEDEGWRVRKDGTRFWANVVISAVRDAHGALLGFTMVTRDQTEQRHATRRLEARARQQEAAAELGLAALRGRDPDVIGDRVVRVSADVLGADLVALLVRDAEGLRVAAAFGGSDDLVGARVELDGRTLVGHVEATREPALVDDFERASIVRTPLEEAHGVRSGVAVVVPALEPTARPYGVLVALRRRPHTLVAEDVTFLRGVANVIAASIARRADEEQLRAAELAAAEQRQEVRLRDEFISIAAHEMRTPLNALQLSIYALERAVGGDATEQVKKRLRSALRQTRRLGLLVDRLLDTSRIVSGHLEVVPGHVDLAELASEVVESFQDAAQHAGSELTIAASGDATGEWDRTLLTQVATNLVANAIQYGAGKPISVRVEGAADRARLVVEDRGVGIAPDELERIFDRFHRAAVTRHAAGLGLGLYITREIACRHGGRVHVDSRLGAGARFVVELPRVPGGDERRLA</sequence>
<keyword evidence="7" id="KW-0547">Nucleotide-binding</keyword>
<dbReference type="FunFam" id="3.30.565.10:FF:000006">
    <property type="entry name" value="Sensor histidine kinase WalK"/>
    <property type="match status" value="1"/>
</dbReference>
<keyword evidence="8" id="KW-0418">Kinase</keyword>
<evidence type="ECO:0000256" key="8">
    <source>
        <dbReference type="ARBA" id="ARBA00022777"/>
    </source>
</evidence>
<keyword evidence="17" id="KW-1185">Reference proteome</keyword>
<dbReference type="EC" id="2.7.13.3" evidence="3"/>
<dbReference type="SMART" id="SM00091">
    <property type="entry name" value="PAS"/>
    <property type="match status" value="3"/>
</dbReference>
<dbReference type="InterPro" id="IPR005467">
    <property type="entry name" value="His_kinase_dom"/>
</dbReference>
<protein>
    <recommendedName>
        <fullName evidence="3">histidine kinase</fullName>
        <ecNumber evidence="3">2.7.13.3</ecNumber>
    </recommendedName>
</protein>